<dbReference type="InterPro" id="IPR017850">
    <property type="entry name" value="Alkaline_phosphatase_core_sf"/>
</dbReference>
<dbReference type="PANTHER" id="PTHR10151:SF65">
    <property type="entry name" value="ECTONUCLEOTIDE PYROPHOSPHATASE_PHOSPHODIESTERASE FAMILY MEMBER 7-LIKE PRECURSOR"/>
    <property type="match status" value="1"/>
</dbReference>
<organism evidence="2 3">
    <name type="scientific">Acinonyx jubatus</name>
    <name type="common">Cheetah</name>
    <dbReference type="NCBI Taxonomy" id="32536"/>
    <lineage>
        <taxon>Eukaryota</taxon>
        <taxon>Metazoa</taxon>
        <taxon>Chordata</taxon>
        <taxon>Craniata</taxon>
        <taxon>Vertebrata</taxon>
        <taxon>Euteleostomi</taxon>
        <taxon>Mammalia</taxon>
        <taxon>Eutheria</taxon>
        <taxon>Laurasiatheria</taxon>
        <taxon>Carnivora</taxon>
        <taxon>Feliformia</taxon>
        <taxon>Felidae</taxon>
        <taxon>Felinae</taxon>
        <taxon>Acinonyx</taxon>
    </lineage>
</organism>
<dbReference type="RefSeq" id="XP_053069117.1">
    <property type="nucleotide sequence ID" value="XM_053213142.1"/>
</dbReference>
<evidence type="ECO:0000313" key="3">
    <source>
        <dbReference type="RefSeq" id="XP_053069117.1"/>
    </source>
</evidence>
<dbReference type="GeneID" id="128313608"/>
<keyword evidence="1" id="KW-1133">Transmembrane helix</keyword>
<keyword evidence="1" id="KW-0472">Membrane</keyword>
<evidence type="ECO:0000313" key="2">
    <source>
        <dbReference type="Proteomes" id="UP001652583"/>
    </source>
</evidence>
<protein>
    <submittedName>
        <fullName evidence="3">Bis(5'-adenosyl)-triphosphatase enpp4-like</fullName>
    </submittedName>
</protein>
<dbReference type="Gene3D" id="3.40.720.10">
    <property type="entry name" value="Alkaline Phosphatase, subunit A"/>
    <property type="match status" value="1"/>
</dbReference>
<feature type="transmembrane region" description="Helical" evidence="1">
    <location>
        <begin position="78"/>
        <end position="102"/>
    </location>
</feature>
<accession>A0ABM3PBR3</accession>
<dbReference type="SUPFAM" id="SSF53649">
    <property type="entry name" value="Alkaline phosphatase-like"/>
    <property type="match status" value="1"/>
</dbReference>
<dbReference type="Proteomes" id="UP001652583">
    <property type="component" value="Chromosome E3"/>
</dbReference>
<keyword evidence="1" id="KW-0812">Transmembrane</keyword>
<sequence length="124" mass="13787">MDMKTIFRAFGPDFKKNHLAEPFDSIHIYPLMCKLLGVTPEPHNGSLAVTQEMLVQHEHNEQQQPGAETQKTFPLQKIAFGLGIVTGVLAVLCVASVIYTVIRRKKKQRADQMSKSGPIGPAQF</sequence>
<reference evidence="3" key="1">
    <citation type="submission" date="2025-08" db="UniProtKB">
        <authorList>
            <consortium name="RefSeq"/>
        </authorList>
    </citation>
    <scope>IDENTIFICATION</scope>
    <source>
        <tissue evidence="3">Blood</tissue>
    </source>
</reference>
<dbReference type="PANTHER" id="PTHR10151">
    <property type="entry name" value="ECTONUCLEOTIDE PYROPHOSPHATASE/PHOSPHODIESTERASE"/>
    <property type="match status" value="1"/>
</dbReference>
<name>A0ABM3PBR3_ACIJB</name>
<keyword evidence="2" id="KW-1185">Reference proteome</keyword>
<gene>
    <name evidence="3" type="primary">LOC128313608</name>
</gene>
<evidence type="ECO:0000256" key="1">
    <source>
        <dbReference type="SAM" id="Phobius"/>
    </source>
</evidence>
<proteinExistence type="predicted"/>